<dbReference type="RefSeq" id="WP_092131137.1">
    <property type="nucleotide sequence ID" value="NZ_FNQK01000001.1"/>
</dbReference>
<dbReference type="PANTHER" id="PTHR22916">
    <property type="entry name" value="GLYCOSYLTRANSFERASE"/>
    <property type="match status" value="1"/>
</dbReference>
<dbReference type="SUPFAM" id="SSF53448">
    <property type="entry name" value="Nucleotide-diphospho-sugar transferases"/>
    <property type="match status" value="1"/>
</dbReference>
<dbReference type="EMBL" id="FNQK01000001">
    <property type="protein sequence ID" value="SDZ73836.1"/>
    <property type="molecule type" value="Genomic_DNA"/>
</dbReference>
<evidence type="ECO:0000313" key="2">
    <source>
        <dbReference type="EMBL" id="SDZ73836.1"/>
    </source>
</evidence>
<dbReference type="AlphaFoldDB" id="A0A1H3VGE6"/>
<dbReference type="OrthoDB" id="199095at2"/>
<evidence type="ECO:0000259" key="1">
    <source>
        <dbReference type="Pfam" id="PF00535"/>
    </source>
</evidence>
<accession>A0A1H3VGE6</accession>
<keyword evidence="3" id="KW-1185">Reference proteome</keyword>
<reference evidence="2 3" key="1">
    <citation type="submission" date="2016-10" db="EMBL/GenBank/DDBJ databases">
        <authorList>
            <person name="de Groot N.N."/>
        </authorList>
    </citation>
    <scope>NUCLEOTIDE SEQUENCE [LARGE SCALE GENOMIC DNA]</scope>
    <source>
        <strain evidence="2 3">DSM 23842</strain>
    </source>
</reference>
<dbReference type="Pfam" id="PF00535">
    <property type="entry name" value="Glycos_transf_2"/>
    <property type="match status" value="1"/>
</dbReference>
<protein>
    <submittedName>
        <fullName evidence="2">Glycosyltransferase involved in cell wall bisynthesis</fullName>
    </submittedName>
</protein>
<dbReference type="CDD" id="cd00761">
    <property type="entry name" value="Glyco_tranf_GTA_type"/>
    <property type="match status" value="1"/>
</dbReference>
<gene>
    <name evidence="2" type="ORF">SAMN04487990_101139</name>
</gene>
<dbReference type="InterPro" id="IPR001173">
    <property type="entry name" value="Glyco_trans_2-like"/>
</dbReference>
<dbReference type="Proteomes" id="UP000198846">
    <property type="component" value="Unassembled WGS sequence"/>
</dbReference>
<dbReference type="Gene3D" id="3.90.550.10">
    <property type="entry name" value="Spore Coat Polysaccharide Biosynthesis Protein SpsA, Chain A"/>
    <property type="match status" value="1"/>
</dbReference>
<sequence length="277" mass="31889">MEPLLSICCTTFNHEKYVRETIEGFLIQQTSFPIEIIIHDDASTDGTAAIIKEYADKDHRIVIILQDENQFSQKIKPWRNHVFPKAKGKYIALCEGDDYWTDPLKLQKQVDFLEANNDFALCFHNSKKYFQETGTFEINLASSDVANVTTSADLADYNFIATPTVVMRNNFKLEPWFDLMPVGDWPLFFIQVQDKKIMKLNDYMCVYRIHDKGVWSSASEKQRLEMDVNTIKPILDNVALPKAAKAALSKKYKEKLGTLKKLGEKPGFSFKNFFSKS</sequence>
<dbReference type="STRING" id="283786.SAMN04487990_101139"/>
<dbReference type="GO" id="GO:0016758">
    <property type="term" value="F:hexosyltransferase activity"/>
    <property type="evidence" value="ECO:0007669"/>
    <property type="project" value="UniProtKB-ARBA"/>
</dbReference>
<name>A0A1H3VGE6_BIZPA</name>
<keyword evidence="2" id="KW-0808">Transferase</keyword>
<evidence type="ECO:0000313" key="3">
    <source>
        <dbReference type="Proteomes" id="UP000198846"/>
    </source>
</evidence>
<proteinExistence type="predicted"/>
<dbReference type="PANTHER" id="PTHR22916:SF3">
    <property type="entry name" value="UDP-GLCNAC:BETAGAL BETA-1,3-N-ACETYLGLUCOSAMINYLTRANSFERASE-LIKE PROTEIN 1"/>
    <property type="match status" value="1"/>
</dbReference>
<dbReference type="InterPro" id="IPR029044">
    <property type="entry name" value="Nucleotide-diphossugar_trans"/>
</dbReference>
<feature type="domain" description="Glycosyltransferase 2-like" evidence="1">
    <location>
        <begin position="6"/>
        <end position="123"/>
    </location>
</feature>
<organism evidence="2 3">
    <name type="scientific">Bizionia paragorgiae</name>
    <dbReference type="NCBI Taxonomy" id="283786"/>
    <lineage>
        <taxon>Bacteria</taxon>
        <taxon>Pseudomonadati</taxon>
        <taxon>Bacteroidota</taxon>
        <taxon>Flavobacteriia</taxon>
        <taxon>Flavobacteriales</taxon>
        <taxon>Flavobacteriaceae</taxon>
        <taxon>Bizionia</taxon>
    </lineage>
</organism>